<dbReference type="InterPro" id="IPR001179">
    <property type="entry name" value="PPIase_FKBP_dom"/>
</dbReference>
<protein>
    <recommendedName>
        <fullName evidence="4">peptidylprolyl isomerase</fullName>
        <ecNumber evidence="4">5.2.1.8</ecNumber>
    </recommendedName>
</protein>
<dbReference type="InterPro" id="IPR042282">
    <property type="entry name" value="FKBP6/shu"/>
</dbReference>
<evidence type="ECO:0000256" key="2">
    <source>
        <dbReference type="ARBA" id="ARBA00022737"/>
    </source>
</evidence>
<feature type="region of interest" description="Disordered" evidence="5">
    <location>
        <begin position="1"/>
        <end position="68"/>
    </location>
</feature>
<feature type="region of interest" description="Disordered" evidence="5">
    <location>
        <begin position="134"/>
        <end position="158"/>
    </location>
</feature>
<dbReference type="PANTHER" id="PTHR46674">
    <property type="entry name" value="INACTIVE PEPTIDYL-PROLYL CIS-TRANS ISOMERASE FKBP6"/>
    <property type="match status" value="1"/>
</dbReference>
<evidence type="ECO:0000256" key="1">
    <source>
        <dbReference type="ARBA" id="ARBA00009648"/>
    </source>
</evidence>
<dbReference type="EC" id="5.2.1.8" evidence="4"/>
<gene>
    <name evidence="6" type="ORF">CTOB1V02_LOCUS8041</name>
</gene>
<reference evidence="6" key="1">
    <citation type="submission" date="2020-11" db="EMBL/GenBank/DDBJ databases">
        <authorList>
            <person name="Tran Van P."/>
        </authorList>
    </citation>
    <scope>NUCLEOTIDE SEQUENCE</scope>
</reference>
<dbReference type="GO" id="GO:0005737">
    <property type="term" value="C:cytoplasm"/>
    <property type="evidence" value="ECO:0007669"/>
    <property type="project" value="TreeGrafter"/>
</dbReference>
<dbReference type="SUPFAM" id="SSF48452">
    <property type="entry name" value="TPR-like"/>
    <property type="match status" value="1"/>
</dbReference>
<dbReference type="SMART" id="SM00028">
    <property type="entry name" value="TPR"/>
    <property type="match status" value="2"/>
</dbReference>
<feature type="compositionally biased region" description="Acidic residues" evidence="5">
    <location>
        <begin position="53"/>
        <end position="62"/>
    </location>
</feature>
<dbReference type="Gene3D" id="3.10.50.40">
    <property type="match status" value="1"/>
</dbReference>
<dbReference type="PROSITE" id="PS50059">
    <property type="entry name" value="FKBP_PPIASE"/>
    <property type="match status" value="1"/>
</dbReference>
<accession>A0A7R8WEM0</accession>
<keyword evidence="3" id="KW-0802">TPR repeat</keyword>
<dbReference type="Gene3D" id="1.25.40.10">
    <property type="entry name" value="Tetratricopeptide repeat domain"/>
    <property type="match status" value="1"/>
</dbReference>
<proteinExistence type="inferred from homology"/>
<comment type="catalytic activity">
    <reaction evidence="4">
        <text>[protein]-peptidylproline (omega=180) = [protein]-peptidylproline (omega=0)</text>
        <dbReference type="Rhea" id="RHEA:16237"/>
        <dbReference type="Rhea" id="RHEA-COMP:10747"/>
        <dbReference type="Rhea" id="RHEA-COMP:10748"/>
        <dbReference type="ChEBI" id="CHEBI:83833"/>
        <dbReference type="ChEBI" id="CHEBI:83834"/>
        <dbReference type="EC" id="5.2.1.8"/>
    </reaction>
</comment>
<dbReference type="AlphaFoldDB" id="A0A7R8WEM0"/>
<dbReference type="PANTHER" id="PTHR46674:SF1">
    <property type="entry name" value="INACTIVE PEPTIDYL-PROLYL CIS-TRANS ISOMERASE FKBP6"/>
    <property type="match status" value="1"/>
</dbReference>
<dbReference type="GO" id="GO:0034587">
    <property type="term" value="P:piRNA processing"/>
    <property type="evidence" value="ECO:0007669"/>
    <property type="project" value="TreeGrafter"/>
</dbReference>
<name>A0A7R8WEM0_9CRUS</name>
<evidence type="ECO:0000256" key="3">
    <source>
        <dbReference type="ARBA" id="ARBA00022803"/>
    </source>
</evidence>
<evidence type="ECO:0000256" key="5">
    <source>
        <dbReference type="SAM" id="MobiDB-lite"/>
    </source>
</evidence>
<dbReference type="InterPro" id="IPR011990">
    <property type="entry name" value="TPR-like_helical_dom_sf"/>
</dbReference>
<feature type="compositionally biased region" description="Basic and acidic residues" evidence="5">
    <location>
        <begin position="10"/>
        <end position="26"/>
    </location>
</feature>
<sequence length="652" mass="73722">MLNAPTRTSPGKDRSTDLNNFRREFEDLIMTRQERSSSEGSQSDDPLSLVASDSDEELDNPFDESKNVTKLIDSIHKSSKEEEGNVNHMVFPVTDIPLPDLTKVDEDDQTACSKWVLATKNPREQELLNLPRVFVNSDDEENGSTDNNDPEASSPDDEEIEFEEYKNSRMWNDINGDGGILKNILREGIGGLVLPPCYVFVHYEAYLKDSKSTEPFDSTKKRNKPSCYRIDRGEMIPGLEIGIKSMRLNEKAEFIIAPKYAWGYEGAPPRILPNSTVYFVVELMKIMDDVHEMALRELRESGRRALPYNSIKPIVLKDCQRGRADFQRGNYRRAIHIFSRAEEYAVMCRVKNDAEDEKRNKSLVRIYYNLALCYYKMGNSVMTSKHCKRCIDFDPLNGKAYLLYGDAQRALKSFHDARKMYIKARNCGIDSELVQSLLGQLAIEQEESRRKTMELSQNMRKLFGGPPKHSPPRFSPSLVVSSTAQSPSSESSSEPSGIRNSTSPTSSTPAPGLTSLTLTPQEPNASEFELSRTVPSSVVGISRLVPEEATVGRNSPAPSTVSSVSDYGEDLDPFTRFTLRFRRRLTRFMSQNVEFEMPFVCVSKSEVDHVLGIANELLLKYKIIEDDVSDSKQLFLTKTSSSIGKFEEWINN</sequence>
<organism evidence="6">
    <name type="scientific">Cyprideis torosa</name>
    <dbReference type="NCBI Taxonomy" id="163714"/>
    <lineage>
        <taxon>Eukaryota</taxon>
        <taxon>Metazoa</taxon>
        <taxon>Ecdysozoa</taxon>
        <taxon>Arthropoda</taxon>
        <taxon>Crustacea</taxon>
        <taxon>Oligostraca</taxon>
        <taxon>Ostracoda</taxon>
        <taxon>Podocopa</taxon>
        <taxon>Podocopida</taxon>
        <taxon>Cytherocopina</taxon>
        <taxon>Cytheroidea</taxon>
        <taxon>Cytherideidae</taxon>
        <taxon>Cyprideis</taxon>
    </lineage>
</organism>
<keyword evidence="4" id="KW-0697">Rotamase</keyword>
<keyword evidence="4" id="KW-0413">Isomerase</keyword>
<dbReference type="EMBL" id="OB662515">
    <property type="protein sequence ID" value="CAD7230179.1"/>
    <property type="molecule type" value="Genomic_DNA"/>
</dbReference>
<evidence type="ECO:0000256" key="4">
    <source>
        <dbReference type="PROSITE-ProRule" id="PRU00277"/>
    </source>
</evidence>
<dbReference type="InterPro" id="IPR019734">
    <property type="entry name" value="TPR_rpt"/>
</dbReference>
<dbReference type="GO" id="GO:0003755">
    <property type="term" value="F:peptidyl-prolyl cis-trans isomerase activity"/>
    <property type="evidence" value="ECO:0007669"/>
    <property type="project" value="UniProtKB-KW"/>
</dbReference>
<feature type="region of interest" description="Disordered" evidence="5">
    <location>
        <begin position="460"/>
        <end position="532"/>
    </location>
</feature>
<evidence type="ECO:0000313" key="6">
    <source>
        <dbReference type="EMBL" id="CAD7230179.1"/>
    </source>
</evidence>
<dbReference type="GO" id="GO:0007283">
    <property type="term" value="P:spermatogenesis"/>
    <property type="evidence" value="ECO:0007669"/>
    <property type="project" value="TreeGrafter"/>
</dbReference>
<dbReference type="Pfam" id="PF00254">
    <property type="entry name" value="FKBP_C"/>
    <property type="match status" value="1"/>
</dbReference>
<feature type="compositionally biased region" description="Low complexity" evidence="5">
    <location>
        <begin position="477"/>
        <end position="520"/>
    </location>
</feature>
<dbReference type="OrthoDB" id="8116123at2759"/>
<dbReference type="InterPro" id="IPR046357">
    <property type="entry name" value="PPIase_dom_sf"/>
</dbReference>
<dbReference type="GO" id="GO:0051879">
    <property type="term" value="F:Hsp90 protein binding"/>
    <property type="evidence" value="ECO:0007669"/>
    <property type="project" value="TreeGrafter"/>
</dbReference>
<comment type="similarity">
    <text evidence="1">Belongs to the FKBP6 family.</text>
</comment>
<dbReference type="SUPFAM" id="SSF54534">
    <property type="entry name" value="FKBP-like"/>
    <property type="match status" value="1"/>
</dbReference>
<keyword evidence="2" id="KW-0677">Repeat</keyword>